<feature type="signal peptide" evidence="3">
    <location>
        <begin position="1"/>
        <end position="27"/>
    </location>
</feature>
<keyword evidence="2 3" id="KW-0732">Signal</keyword>
<evidence type="ECO:0000256" key="3">
    <source>
        <dbReference type="SAM" id="SignalP"/>
    </source>
</evidence>
<dbReference type="PANTHER" id="PTHR38108:SF1">
    <property type="entry name" value="UPF0319 PROTEIN YCCT"/>
    <property type="match status" value="1"/>
</dbReference>
<dbReference type="InterPro" id="IPR018635">
    <property type="entry name" value="UPF0319"/>
</dbReference>
<protein>
    <submittedName>
        <fullName evidence="4">DUF2057 domain-containing protein</fullName>
    </submittedName>
</protein>
<evidence type="ECO:0000256" key="1">
    <source>
        <dbReference type="ARBA" id="ARBA00008490"/>
    </source>
</evidence>
<evidence type="ECO:0000256" key="2">
    <source>
        <dbReference type="ARBA" id="ARBA00022729"/>
    </source>
</evidence>
<evidence type="ECO:0000313" key="5">
    <source>
        <dbReference type="Proteomes" id="UP000281112"/>
    </source>
</evidence>
<name>A0A3N9TG90_9VIBR</name>
<feature type="chain" id="PRO_5018049212" evidence="3">
    <location>
        <begin position="28"/>
        <end position="216"/>
    </location>
</feature>
<dbReference type="RefSeq" id="WP_124936747.1">
    <property type="nucleotide sequence ID" value="NZ_RJVQ01000003.1"/>
</dbReference>
<comment type="caution">
    <text evidence="4">The sequence shown here is derived from an EMBL/GenBank/DDBJ whole genome shotgun (WGS) entry which is preliminary data.</text>
</comment>
<accession>A0A3N9TG90</accession>
<dbReference type="Pfam" id="PF09829">
    <property type="entry name" value="DUF2057"/>
    <property type="match status" value="1"/>
</dbReference>
<dbReference type="AlphaFoldDB" id="A0A3N9TG90"/>
<dbReference type="Proteomes" id="UP000281112">
    <property type="component" value="Unassembled WGS sequence"/>
</dbReference>
<proteinExistence type="inferred from homology"/>
<evidence type="ECO:0000313" key="4">
    <source>
        <dbReference type="EMBL" id="RQW63278.1"/>
    </source>
</evidence>
<comment type="similarity">
    <text evidence="1">Belongs to the UPF0319 family.</text>
</comment>
<sequence>MKSHKRFAFLIPVLGFVFGSFSLTSQAASVQTSSSIELLALDGAEVEASDAHNGIQLQQGKHQVVFRYYGNVRKGSQKSVVYSSLPYVAEVDLKQDDTLNILAPRLSVYSQAEAYFRRDVEWKAELNNKDIVLAAEELEGNGIAPFADIEDAVADYNKKQNNQFAPVPVQYAPAIANQSIQTNPADDTLIQTIQLLYKNATPTQKARIQEWIATQK</sequence>
<gene>
    <name evidence="4" type="ORF">EES38_08470</name>
</gene>
<reference evidence="4 5" key="1">
    <citation type="submission" date="2018-11" db="EMBL/GenBank/DDBJ databases">
        <title>Vibrio LJC006 sp. nov., isolated from seawater during the bloom of the enteromorpha.</title>
        <authorList>
            <person name="Liang J."/>
        </authorList>
    </citation>
    <scope>NUCLEOTIDE SEQUENCE [LARGE SCALE GENOMIC DNA]</scope>
    <source>
        <strain evidence="4 5">LJC006</strain>
    </source>
</reference>
<keyword evidence="5" id="KW-1185">Reference proteome</keyword>
<dbReference type="OrthoDB" id="6214779at2"/>
<organism evidence="4 5">
    <name type="scientific">Vibrio viridaestus</name>
    <dbReference type="NCBI Taxonomy" id="2487322"/>
    <lineage>
        <taxon>Bacteria</taxon>
        <taxon>Pseudomonadati</taxon>
        <taxon>Pseudomonadota</taxon>
        <taxon>Gammaproteobacteria</taxon>
        <taxon>Vibrionales</taxon>
        <taxon>Vibrionaceae</taxon>
        <taxon>Vibrio</taxon>
    </lineage>
</organism>
<dbReference type="PANTHER" id="PTHR38108">
    <property type="entry name" value="UPF0319 PROTEIN YCCT"/>
    <property type="match status" value="1"/>
</dbReference>
<dbReference type="EMBL" id="RJVQ01000003">
    <property type="protein sequence ID" value="RQW63278.1"/>
    <property type="molecule type" value="Genomic_DNA"/>
</dbReference>